<accession>A0ABU0A2U9</accession>
<evidence type="ECO:0000313" key="2">
    <source>
        <dbReference type="EMBL" id="MDQ0257003.1"/>
    </source>
</evidence>
<dbReference type="RefSeq" id="WP_307330023.1">
    <property type="nucleotide sequence ID" value="NZ_JAUSUG010000021.1"/>
</dbReference>
<dbReference type="Proteomes" id="UP001230005">
    <property type="component" value="Unassembled WGS sequence"/>
</dbReference>
<feature type="signal peptide" evidence="1">
    <location>
        <begin position="1"/>
        <end position="23"/>
    </location>
</feature>
<protein>
    <submittedName>
        <fullName evidence="2">Uncharacterized protein</fullName>
    </submittedName>
</protein>
<feature type="chain" id="PRO_5045606089" evidence="1">
    <location>
        <begin position="24"/>
        <end position="194"/>
    </location>
</feature>
<proteinExistence type="predicted"/>
<name>A0ABU0A2U9_9BACI</name>
<keyword evidence="1" id="KW-0732">Signal</keyword>
<evidence type="ECO:0000313" key="3">
    <source>
        <dbReference type="Proteomes" id="UP001230005"/>
    </source>
</evidence>
<gene>
    <name evidence="2" type="ORF">J2S74_004448</name>
</gene>
<comment type="caution">
    <text evidence="2">The sequence shown here is derived from an EMBL/GenBank/DDBJ whole genome shotgun (WGS) entry which is preliminary data.</text>
</comment>
<reference evidence="2 3" key="1">
    <citation type="submission" date="2023-07" db="EMBL/GenBank/DDBJ databases">
        <title>Genomic Encyclopedia of Type Strains, Phase IV (KMG-IV): sequencing the most valuable type-strain genomes for metagenomic binning, comparative biology and taxonomic classification.</title>
        <authorList>
            <person name="Goeker M."/>
        </authorList>
    </citation>
    <scope>NUCLEOTIDE SEQUENCE [LARGE SCALE GENOMIC DNA]</scope>
    <source>
        <strain evidence="2 3">DSM 9768</strain>
    </source>
</reference>
<evidence type="ECO:0000256" key="1">
    <source>
        <dbReference type="SAM" id="SignalP"/>
    </source>
</evidence>
<sequence length="194" mass="21300">MNKLFAVFFTTVILMSMATSVMAKPNPELTDGRNGNSEKNGSFDIVVSEGPYYVGEEIIVGIENLVIDGPIDTLVINGIEEIKLPTTIGKHTVEVTATTYFKNGKKIGQIHTQISESITITVIEKPDSVLPVATTLSSSWNGGNENNTVRVYYTITIDGQTINHHTNFNHKDREAGLKEVEKDGNQFIVLYLAP</sequence>
<dbReference type="EMBL" id="JAUSUG010000021">
    <property type="protein sequence ID" value="MDQ0257003.1"/>
    <property type="molecule type" value="Genomic_DNA"/>
</dbReference>
<keyword evidence="3" id="KW-1185">Reference proteome</keyword>
<organism evidence="2 3">
    <name type="scientific">Evansella vedderi</name>
    <dbReference type="NCBI Taxonomy" id="38282"/>
    <lineage>
        <taxon>Bacteria</taxon>
        <taxon>Bacillati</taxon>
        <taxon>Bacillota</taxon>
        <taxon>Bacilli</taxon>
        <taxon>Bacillales</taxon>
        <taxon>Bacillaceae</taxon>
        <taxon>Evansella</taxon>
    </lineage>
</organism>